<dbReference type="Gene3D" id="3.20.20.140">
    <property type="entry name" value="Metal-dependent hydrolases"/>
    <property type="match status" value="1"/>
</dbReference>
<dbReference type="PANTHER" id="PTHR42717">
    <property type="entry name" value="DIHYDROOROTASE-RELATED"/>
    <property type="match status" value="1"/>
</dbReference>
<dbReference type="OrthoDB" id="9802793at2"/>
<organism evidence="1 2">
    <name type="scientific">Halanaerobium saccharolyticum</name>
    <dbReference type="NCBI Taxonomy" id="43595"/>
    <lineage>
        <taxon>Bacteria</taxon>
        <taxon>Bacillati</taxon>
        <taxon>Bacillota</taxon>
        <taxon>Clostridia</taxon>
        <taxon>Halanaerobiales</taxon>
        <taxon>Halanaerobiaceae</taxon>
        <taxon>Halanaerobium</taxon>
    </lineage>
</organism>
<protein>
    <submittedName>
        <fullName evidence="1">Dihydroorotase</fullName>
    </submittedName>
</protein>
<comment type="caution">
    <text evidence="1">The sequence shown here is derived from an EMBL/GenBank/DDBJ whole genome shotgun (WGS) entry which is preliminary data.</text>
</comment>
<dbReference type="InterPro" id="IPR011059">
    <property type="entry name" value="Metal-dep_hydrolase_composite"/>
</dbReference>
<name>A0A4V3CE96_9FIRM</name>
<dbReference type="SUPFAM" id="SSF51556">
    <property type="entry name" value="Metallo-dependent hydrolases"/>
    <property type="match status" value="1"/>
</dbReference>
<dbReference type="InterPro" id="IPR020043">
    <property type="entry name" value="Deacetylase_Atu3266-like"/>
</dbReference>
<dbReference type="AlphaFoldDB" id="A0A4V3CE96"/>
<sequence length="377" mass="42786">MAKLIKNFKLIGFPSQFKDIKEFYLDDQGYIRDKIETEMSELKVLDLKDSYLSPGWIDLHTHIYYGVSNLGLNPDLIGPKTGVTVLNDTGSAGEANFLGFKKYIIEPRDYPIYSFINLGSTGLIKSNQISELNSLNMIDLDNLYQRIEENRDYIKGIKLRASGVILQGMNSDIVKLAKEAAREVSLPLMVHVGEPLPLLEDILPYLDPGDIVTHVYHGKRWGIYRKGEFLNEYKVAIEKGIKFDVGHGVASFNYDVARKAFAAEYFPDTISTDLHTENIDGPVWDLSLTMSKLKELGMELEQVIEAVTVNAADILGVETYQNEFFDKKARFTVFREEECEVEVFDSNNNSLCLHNYLRPLKTIIGSKVIEADTRFEI</sequence>
<dbReference type="EMBL" id="SNWX01000016">
    <property type="protein sequence ID" value="TDO85923.1"/>
    <property type="molecule type" value="Genomic_DNA"/>
</dbReference>
<dbReference type="InterPro" id="IPR032466">
    <property type="entry name" value="Metal_Hydrolase"/>
</dbReference>
<dbReference type="GO" id="GO:0016810">
    <property type="term" value="F:hydrolase activity, acting on carbon-nitrogen (but not peptide) bonds"/>
    <property type="evidence" value="ECO:0007669"/>
    <property type="project" value="InterPro"/>
</dbReference>
<dbReference type="RefSeq" id="WP_133515394.1">
    <property type="nucleotide sequence ID" value="NZ_SNWX01000016.1"/>
</dbReference>
<dbReference type="Proteomes" id="UP000295064">
    <property type="component" value="Unassembled WGS sequence"/>
</dbReference>
<evidence type="ECO:0000313" key="2">
    <source>
        <dbReference type="Proteomes" id="UP000295064"/>
    </source>
</evidence>
<dbReference type="SUPFAM" id="SSF51338">
    <property type="entry name" value="Composite domain of metallo-dependent hydrolases"/>
    <property type="match status" value="1"/>
</dbReference>
<dbReference type="GO" id="GO:0019213">
    <property type="term" value="F:deacetylase activity"/>
    <property type="evidence" value="ECO:0007669"/>
    <property type="project" value="InterPro"/>
</dbReference>
<proteinExistence type="predicted"/>
<evidence type="ECO:0000313" key="1">
    <source>
        <dbReference type="EMBL" id="TDO85923.1"/>
    </source>
</evidence>
<reference evidence="1 2" key="1">
    <citation type="submission" date="2019-03" db="EMBL/GenBank/DDBJ databases">
        <title>Subsurface microbial communities from deep shales in Ohio and West Virginia, USA.</title>
        <authorList>
            <person name="Wrighton K."/>
        </authorList>
    </citation>
    <scope>NUCLEOTIDE SEQUENCE [LARGE SCALE GENOMIC DNA]</scope>
    <source>
        <strain evidence="1 2">MA284_T2</strain>
    </source>
</reference>
<gene>
    <name evidence="1" type="ORF">DFR79_11650</name>
</gene>
<dbReference type="PANTHER" id="PTHR42717:SF1">
    <property type="entry name" value="IMIDAZOLONEPROPIONASE AND RELATED AMIDOHYDROLASES"/>
    <property type="match status" value="1"/>
</dbReference>
<accession>A0A4V3CE96</accession>
<dbReference type="Gene3D" id="2.30.40.10">
    <property type="entry name" value="Urease, subunit C, domain 1"/>
    <property type="match status" value="1"/>
</dbReference>